<evidence type="ECO:0000313" key="1">
    <source>
        <dbReference type="EMBL" id="CAK5266324.1"/>
    </source>
</evidence>
<dbReference type="Proteomes" id="UP001295794">
    <property type="component" value="Unassembled WGS sequence"/>
</dbReference>
<sequence length="131" mass="14902">GHRKDVSCLLSCAQRRVPLPFVENNPTQTKFHARPPCSGDSARFLMLFRFDSQIEHAQELFIAYVCIPVRALHRPQSPLSPRMLMGRELSIHRACYRVSMTTLDSATQKYTAEVLERGSHRAFSTGEKIIS</sequence>
<gene>
    <name evidence="1" type="ORF">MYCIT1_LOCUS8022</name>
</gene>
<accession>A0AAD2GY88</accession>
<proteinExistence type="predicted"/>
<evidence type="ECO:0000313" key="2">
    <source>
        <dbReference type="Proteomes" id="UP001295794"/>
    </source>
</evidence>
<organism evidence="1 2">
    <name type="scientific">Mycena citricolor</name>
    <dbReference type="NCBI Taxonomy" id="2018698"/>
    <lineage>
        <taxon>Eukaryota</taxon>
        <taxon>Fungi</taxon>
        <taxon>Dikarya</taxon>
        <taxon>Basidiomycota</taxon>
        <taxon>Agaricomycotina</taxon>
        <taxon>Agaricomycetes</taxon>
        <taxon>Agaricomycetidae</taxon>
        <taxon>Agaricales</taxon>
        <taxon>Marasmiineae</taxon>
        <taxon>Mycenaceae</taxon>
        <taxon>Mycena</taxon>
    </lineage>
</organism>
<comment type="caution">
    <text evidence="1">The sequence shown here is derived from an EMBL/GenBank/DDBJ whole genome shotgun (WGS) entry which is preliminary data.</text>
</comment>
<dbReference type="EMBL" id="CAVNYO010000109">
    <property type="protein sequence ID" value="CAK5266324.1"/>
    <property type="molecule type" value="Genomic_DNA"/>
</dbReference>
<feature type="non-terminal residue" evidence="1">
    <location>
        <position position="1"/>
    </location>
</feature>
<dbReference type="AlphaFoldDB" id="A0AAD2GY88"/>
<reference evidence="1" key="1">
    <citation type="submission" date="2023-11" db="EMBL/GenBank/DDBJ databases">
        <authorList>
            <person name="De Vega J J."/>
            <person name="De Vega J J."/>
        </authorList>
    </citation>
    <scope>NUCLEOTIDE SEQUENCE</scope>
</reference>
<protein>
    <submittedName>
        <fullName evidence="1">Uncharacterized protein</fullName>
    </submittedName>
</protein>
<name>A0AAD2GY88_9AGAR</name>
<keyword evidence="2" id="KW-1185">Reference proteome</keyword>